<dbReference type="InterPro" id="IPR000362">
    <property type="entry name" value="Fumarate_lyase_fam"/>
</dbReference>
<proteinExistence type="predicted"/>
<organism evidence="6 7">
    <name type="scientific">Caldiarchaeum subterraneum</name>
    <dbReference type="NCBI Taxonomy" id="311458"/>
    <lineage>
        <taxon>Archaea</taxon>
        <taxon>Nitrososphaerota</taxon>
        <taxon>Candidatus Caldarchaeales</taxon>
        <taxon>Candidatus Caldarchaeaceae</taxon>
        <taxon>Candidatus Caldarchaeum</taxon>
    </lineage>
</organism>
<dbReference type="Pfam" id="PF00206">
    <property type="entry name" value="Lyase_1"/>
    <property type="match status" value="1"/>
</dbReference>
<dbReference type="InterPro" id="IPR013539">
    <property type="entry name" value="PurB_C"/>
</dbReference>
<dbReference type="GO" id="GO:0006188">
    <property type="term" value="P:IMP biosynthetic process"/>
    <property type="evidence" value="ECO:0007669"/>
    <property type="project" value="InterPro"/>
</dbReference>
<evidence type="ECO:0000313" key="7">
    <source>
        <dbReference type="Proteomes" id="UP000608579"/>
    </source>
</evidence>
<gene>
    <name evidence="6" type="ORF">EYH45_00300</name>
</gene>
<accession>A0A832ZV62</accession>
<evidence type="ECO:0000313" key="6">
    <source>
        <dbReference type="EMBL" id="HIQ28986.1"/>
    </source>
</evidence>
<dbReference type="EMBL" id="DQVM01000007">
    <property type="protein sequence ID" value="HIQ28986.1"/>
    <property type="molecule type" value="Genomic_DNA"/>
</dbReference>
<protein>
    <submittedName>
        <fullName evidence="6">Adenylosuccinate lyase</fullName>
        <ecNumber evidence="6">4.3.2.2</ecNumber>
    </submittedName>
</protein>
<dbReference type="Gene3D" id="1.10.40.30">
    <property type="entry name" value="Fumarase/aspartase (C-terminal domain)"/>
    <property type="match status" value="1"/>
</dbReference>
<dbReference type="SUPFAM" id="SSF48557">
    <property type="entry name" value="L-aspartase-like"/>
    <property type="match status" value="1"/>
</dbReference>
<reference evidence="6" key="1">
    <citation type="journal article" date="2020" name="ISME J.">
        <title>Gammaproteobacteria mediating utilization of methyl-, sulfur- and petroleum organic compounds in deep ocean hydrothermal plumes.</title>
        <authorList>
            <person name="Zhou Z."/>
            <person name="Liu Y."/>
            <person name="Pan J."/>
            <person name="Cron B.R."/>
            <person name="Toner B.M."/>
            <person name="Anantharaman K."/>
            <person name="Breier J.A."/>
            <person name="Dick G.J."/>
            <person name="Li M."/>
        </authorList>
    </citation>
    <scope>NUCLEOTIDE SEQUENCE</scope>
    <source>
        <strain evidence="6">SZUA-1515</strain>
    </source>
</reference>
<evidence type="ECO:0000256" key="2">
    <source>
        <dbReference type="ARBA" id="ARBA00004734"/>
    </source>
</evidence>
<dbReference type="InterPro" id="IPR008948">
    <property type="entry name" value="L-Aspartase-like"/>
</dbReference>
<dbReference type="PANTHER" id="PTHR43411:SF1">
    <property type="entry name" value="ADENYLOSUCCINATE LYASE"/>
    <property type="match status" value="1"/>
</dbReference>
<comment type="pathway">
    <text evidence="2">Purine metabolism; AMP biosynthesis via de novo pathway; AMP from IMP: step 2/2.</text>
</comment>
<dbReference type="PROSITE" id="PS00163">
    <property type="entry name" value="FUMARATE_LYASES"/>
    <property type="match status" value="1"/>
</dbReference>
<name>A0A832ZV62_CALS0</name>
<feature type="domain" description="Fumarate lyase N-terminal" evidence="4">
    <location>
        <begin position="15"/>
        <end position="305"/>
    </location>
</feature>
<dbReference type="Proteomes" id="UP000608579">
    <property type="component" value="Unassembled WGS sequence"/>
</dbReference>
<keyword evidence="6" id="KW-0456">Lyase</keyword>
<comment type="pathway">
    <text evidence="1">Purine metabolism; IMP biosynthesis via de novo pathway; 5-amino-1-(5-phospho-D-ribosyl)imidazole-4-carboxamide from 5-amino-1-(5-phospho-D-ribosyl)imidazole-4-carboxylate: step 2/2.</text>
</comment>
<dbReference type="EC" id="4.3.2.2" evidence="6"/>
<feature type="domain" description="Adenylosuccinate lyase PurB C-terminal" evidence="5">
    <location>
        <begin position="324"/>
        <end position="418"/>
    </location>
</feature>
<evidence type="ECO:0000259" key="5">
    <source>
        <dbReference type="Pfam" id="PF08328"/>
    </source>
</evidence>
<keyword evidence="3" id="KW-0658">Purine biosynthesis</keyword>
<comment type="caution">
    <text evidence="6">The sequence shown here is derived from an EMBL/GenBank/DDBJ whole genome shotgun (WGS) entry which is preliminary data.</text>
</comment>
<evidence type="ECO:0000259" key="4">
    <source>
        <dbReference type="Pfam" id="PF00206"/>
    </source>
</evidence>
<dbReference type="InterPro" id="IPR022761">
    <property type="entry name" value="Fumarate_lyase_N"/>
</dbReference>
<dbReference type="InterPro" id="IPR020557">
    <property type="entry name" value="Fumarate_lyase_CS"/>
</dbReference>
<dbReference type="Pfam" id="PF08328">
    <property type="entry name" value="ASL_C"/>
    <property type="match status" value="1"/>
</dbReference>
<evidence type="ECO:0000256" key="3">
    <source>
        <dbReference type="ARBA" id="ARBA00022755"/>
    </source>
</evidence>
<dbReference type="AlphaFoldDB" id="A0A832ZV62"/>
<dbReference type="InterPro" id="IPR047136">
    <property type="entry name" value="PurB_bact"/>
</dbReference>
<dbReference type="PANTHER" id="PTHR43411">
    <property type="entry name" value="ADENYLOSUCCINATE LYASE"/>
    <property type="match status" value="1"/>
</dbReference>
<dbReference type="Gene3D" id="1.20.200.10">
    <property type="entry name" value="Fumarase/aspartase (Central domain)"/>
    <property type="match status" value="1"/>
</dbReference>
<dbReference type="InterPro" id="IPR024083">
    <property type="entry name" value="Fumarase/histidase_N"/>
</dbReference>
<dbReference type="Gene3D" id="1.10.275.10">
    <property type="entry name" value="Fumarase/aspartase (N-terminal domain)"/>
    <property type="match status" value="1"/>
</dbReference>
<dbReference type="GO" id="GO:0004018">
    <property type="term" value="F:N6-(1,2-dicarboxyethyl)AMP AMP-lyase (fumarate-forming) activity"/>
    <property type="evidence" value="ECO:0007669"/>
    <property type="project" value="InterPro"/>
</dbReference>
<dbReference type="PRINTS" id="PR00149">
    <property type="entry name" value="FUMRATELYASE"/>
</dbReference>
<sequence length="448" mass="50855">MSDEAALRAVTPVDGRYRRQVEELSNYFSEYGLIRYRIKVELEYLKLLVRTGVISLSGEKLGVIDEVQSSFTVGDAAYVKQLEEETRHDVDAVVRFLKKRLEEQGLGEVVQHIHLGLTSEDVNNIAYSLALRDFNQLTLSPLLERLAKKLRALSKEHKLTVMLARTHGQPAVPTTLGKELAVHMHRIDRIRKILGSFIFPAKLSGAVGTYAGLREVLGEKTLEHALGFVNQLGLEPWIATKQTLPHDRLSEYLHRLTLLASALLDLSRDLWLLCMLGYVEKKRIGVGSSTMPHKVNPIEVENAEGNLEICITLLSFMAHRLMVSRLQRDLSDSTIRRNYGTAAAYLTIAIKNITSFLDNISFNREKMREDLLKSREWISEAVQIRLRLKGYDVMDEIRKLSTANGDYKENLRRFITSLGEEPDDIIPREPEDYLGVAGEVVDMLTEEE</sequence>
<evidence type="ECO:0000256" key="1">
    <source>
        <dbReference type="ARBA" id="ARBA00004706"/>
    </source>
</evidence>